<keyword evidence="2" id="KW-1185">Reference proteome</keyword>
<protein>
    <submittedName>
        <fullName evidence="1">Uncharacterized protein</fullName>
    </submittedName>
</protein>
<proteinExistence type="predicted"/>
<accession>A0ACC1S992</accession>
<dbReference type="Proteomes" id="UP001148662">
    <property type="component" value="Unassembled WGS sequence"/>
</dbReference>
<comment type="caution">
    <text evidence="1">The sequence shown here is derived from an EMBL/GenBank/DDBJ whole genome shotgun (WGS) entry which is preliminary data.</text>
</comment>
<evidence type="ECO:0000313" key="1">
    <source>
        <dbReference type="EMBL" id="KAJ3534621.1"/>
    </source>
</evidence>
<organism evidence="1 2">
    <name type="scientific">Phlebia brevispora</name>
    <dbReference type="NCBI Taxonomy" id="194682"/>
    <lineage>
        <taxon>Eukaryota</taxon>
        <taxon>Fungi</taxon>
        <taxon>Dikarya</taxon>
        <taxon>Basidiomycota</taxon>
        <taxon>Agaricomycotina</taxon>
        <taxon>Agaricomycetes</taxon>
        <taxon>Polyporales</taxon>
        <taxon>Meruliaceae</taxon>
        <taxon>Phlebia</taxon>
    </lineage>
</organism>
<sequence length="468" mass="51543">MIMLSSAELAMENNVAGHDAGSLFHLYDDTLLHLLRLATDKSLLSLMRTCRALFALGLPALLGRRHYLRSQSLQSFYNFLQTTSPSSFLALRDLDFSADSWGWPGVPQVPGHSAIILDILKRAVNLQALCFDAALLSLDGGIDDAIMSLSSLRTLEITGDFDFDLSPDLLSRLHVPLKHIELSLDDGIDPIPMLTNFSHSLQTVVFTCVSFPSVGNVSFPEVTHLKAQACFHPCAPALIAAFPNVKHIHLECSSIVGTPTDQSANLDALLPQCVEFQKHQRWESLLSATVDLAGLYILALQCEVPSIVIAEELPTASEVDVTWLASSLRLLRPHYLKLHVRSDFTRLLEILSAGMEKVKRLDICIILASGLLLEESLDAFFEAIRRFPVLEHVDIEFVCADTMLTQQNMETLARCVAEASSTILAISIGVSTSTSWGVVRRLCWDVTRKSDSSGISEVENHDVLALIR</sequence>
<gene>
    <name evidence="1" type="ORF">NM688_g7107</name>
</gene>
<evidence type="ECO:0000313" key="2">
    <source>
        <dbReference type="Proteomes" id="UP001148662"/>
    </source>
</evidence>
<dbReference type="EMBL" id="JANHOG010001593">
    <property type="protein sequence ID" value="KAJ3534621.1"/>
    <property type="molecule type" value="Genomic_DNA"/>
</dbReference>
<reference evidence="1" key="1">
    <citation type="submission" date="2022-07" db="EMBL/GenBank/DDBJ databases">
        <title>Genome Sequence of Phlebia brevispora.</title>
        <authorList>
            <person name="Buettner E."/>
        </authorList>
    </citation>
    <scope>NUCLEOTIDE SEQUENCE</scope>
    <source>
        <strain evidence="1">MPL23</strain>
    </source>
</reference>
<name>A0ACC1S992_9APHY</name>